<reference evidence="2 3" key="1">
    <citation type="submission" date="2014-01" db="EMBL/GenBank/DDBJ databases">
        <title>Actinotalea ferrariae CF5-4.</title>
        <authorList>
            <person name="Chen F."/>
            <person name="Li Y."/>
            <person name="Wang G."/>
        </authorList>
    </citation>
    <scope>NUCLEOTIDE SEQUENCE [LARGE SCALE GENOMIC DNA]</scope>
    <source>
        <strain evidence="2 3">CF5-4</strain>
    </source>
</reference>
<evidence type="ECO:0000313" key="2">
    <source>
        <dbReference type="EMBL" id="EYR61787.1"/>
    </source>
</evidence>
<name>A0A021VRR1_9CELL</name>
<comment type="caution">
    <text evidence="2">The sequence shown here is derived from an EMBL/GenBank/DDBJ whole genome shotgun (WGS) entry which is preliminary data.</text>
</comment>
<proteinExistence type="predicted"/>
<dbReference type="InterPro" id="IPR005135">
    <property type="entry name" value="Endo/exonuclease/phosphatase"/>
</dbReference>
<dbReference type="Pfam" id="PF03372">
    <property type="entry name" value="Exo_endo_phos"/>
    <property type="match status" value="1"/>
</dbReference>
<feature type="domain" description="Endonuclease/exonuclease/phosphatase" evidence="1">
    <location>
        <begin position="3"/>
        <end position="141"/>
    </location>
</feature>
<dbReference type="GO" id="GO:0004519">
    <property type="term" value="F:endonuclease activity"/>
    <property type="evidence" value="ECO:0007669"/>
    <property type="project" value="UniProtKB-KW"/>
</dbReference>
<organism evidence="2 3">
    <name type="scientific">Actinotalea ferrariae CF5-4</name>
    <dbReference type="NCBI Taxonomy" id="948458"/>
    <lineage>
        <taxon>Bacteria</taxon>
        <taxon>Bacillati</taxon>
        <taxon>Actinomycetota</taxon>
        <taxon>Actinomycetes</taxon>
        <taxon>Micrococcales</taxon>
        <taxon>Cellulomonadaceae</taxon>
        <taxon>Actinotalea</taxon>
    </lineage>
</organism>
<gene>
    <name evidence="2" type="ORF">N866_16635</name>
</gene>
<dbReference type="InterPro" id="IPR036691">
    <property type="entry name" value="Endo/exonu/phosph_ase_sf"/>
</dbReference>
<sequence>TALLVRPGLAVHGARSMRLAWRPGRTRRGLAYADVAGIRVVSVHLGLSEAERAGHLVRLGHLVRSSATGGVVVAGDLNEEPGGPTRRALERYLRDATAAVGPTFPTRRPHRRLDAVLVTAGLRVSGARRVQDERTRVASDHLPVVVDVALP</sequence>
<evidence type="ECO:0000259" key="1">
    <source>
        <dbReference type="Pfam" id="PF03372"/>
    </source>
</evidence>
<keyword evidence="2" id="KW-0255">Endonuclease</keyword>
<dbReference type="EMBL" id="AXCW01000551">
    <property type="protein sequence ID" value="EYR61787.1"/>
    <property type="molecule type" value="Genomic_DNA"/>
</dbReference>
<accession>A0A021VRR1</accession>
<evidence type="ECO:0000313" key="3">
    <source>
        <dbReference type="Proteomes" id="UP000019753"/>
    </source>
</evidence>
<feature type="non-terminal residue" evidence="2">
    <location>
        <position position="1"/>
    </location>
</feature>
<dbReference type="Proteomes" id="UP000019753">
    <property type="component" value="Unassembled WGS sequence"/>
</dbReference>
<dbReference type="RefSeq" id="WP_034229998.1">
    <property type="nucleotide sequence ID" value="NZ_AXCW01000551.1"/>
</dbReference>
<dbReference type="SUPFAM" id="SSF56219">
    <property type="entry name" value="DNase I-like"/>
    <property type="match status" value="1"/>
</dbReference>
<dbReference type="Gene3D" id="3.60.10.10">
    <property type="entry name" value="Endonuclease/exonuclease/phosphatase"/>
    <property type="match status" value="1"/>
</dbReference>
<protein>
    <submittedName>
        <fullName evidence="2">Endonuclease</fullName>
    </submittedName>
</protein>
<keyword evidence="3" id="KW-1185">Reference proteome</keyword>
<keyword evidence="2" id="KW-0378">Hydrolase</keyword>
<dbReference type="AlphaFoldDB" id="A0A021VRR1"/>
<keyword evidence="2" id="KW-0540">Nuclease</keyword>